<keyword evidence="3" id="KW-1185">Reference proteome</keyword>
<reference evidence="2" key="1">
    <citation type="submission" date="2020-09" db="EMBL/GenBank/DDBJ databases">
        <title>A novel bacterium of genus Paenibacillus, isolated from South China Sea.</title>
        <authorList>
            <person name="Huang H."/>
            <person name="Mo K."/>
            <person name="Hu Y."/>
        </authorList>
    </citation>
    <scope>NUCLEOTIDE SEQUENCE</scope>
    <source>
        <strain evidence="2">IB182493</strain>
    </source>
</reference>
<dbReference type="Proteomes" id="UP000632125">
    <property type="component" value="Unassembled WGS sequence"/>
</dbReference>
<evidence type="ECO:0000313" key="3">
    <source>
        <dbReference type="Proteomes" id="UP000632125"/>
    </source>
</evidence>
<evidence type="ECO:0000256" key="1">
    <source>
        <dbReference type="SAM" id="Phobius"/>
    </source>
</evidence>
<dbReference type="EMBL" id="JACXIY010000069">
    <property type="protein sequence ID" value="MBD2872962.1"/>
    <property type="molecule type" value="Genomic_DNA"/>
</dbReference>
<accession>A0A927CTI5</accession>
<feature type="transmembrane region" description="Helical" evidence="1">
    <location>
        <begin position="32"/>
        <end position="52"/>
    </location>
</feature>
<name>A0A927CTI5_9BACL</name>
<keyword evidence="1" id="KW-0812">Transmembrane</keyword>
<protein>
    <submittedName>
        <fullName evidence="2">Uncharacterized protein</fullName>
    </submittedName>
</protein>
<proteinExistence type="predicted"/>
<evidence type="ECO:0000313" key="2">
    <source>
        <dbReference type="EMBL" id="MBD2872962.1"/>
    </source>
</evidence>
<dbReference type="AlphaFoldDB" id="A0A927CTI5"/>
<comment type="caution">
    <text evidence="2">The sequence shown here is derived from an EMBL/GenBank/DDBJ whole genome shotgun (WGS) entry which is preliminary data.</text>
</comment>
<sequence length="57" mass="5668">MGMNRRPLLWFVGCWVCGSAAAAGLGVRGAALVAGVVELLALAAALCGRASWPLAAA</sequence>
<gene>
    <name evidence="2" type="ORF">IDH41_30825</name>
</gene>
<feature type="non-terminal residue" evidence="2">
    <location>
        <position position="57"/>
    </location>
</feature>
<keyword evidence="1" id="KW-1133">Transmembrane helix</keyword>
<organism evidence="2 3">
    <name type="scientific">Paenibacillus arenilitoris</name>
    <dbReference type="NCBI Taxonomy" id="2772299"/>
    <lineage>
        <taxon>Bacteria</taxon>
        <taxon>Bacillati</taxon>
        <taxon>Bacillota</taxon>
        <taxon>Bacilli</taxon>
        <taxon>Bacillales</taxon>
        <taxon>Paenibacillaceae</taxon>
        <taxon>Paenibacillus</taxon>
    </lineage>
</organism>
<keyword evidence="1" id="KW-0472">Membrane</keyword>